<dbReference type="RefSeq" id="WP_119151855.1">
    <property type="nucleotide sequence ID" value="NZ_JBHSOV010000032.1"/>
</dbReference>
<dbReference type="SMART" id="SM00062">
    <property type="entry name" value="PBPb"/>
    <property type="match status" value="1"/>
</dbReference>
<dbReference type="PANTHER" id="PTHR35936:SF38">
    <property type="entry name" value="GLUTAMINE-BINDING PERIPLASMIC PROTEIN"/>
    <property type="match status" value="1"/>
</dbReference>
<dbReference type="SMART" id="SM00079">
    <property type="entry name" value="PBPe"/>
    <property type="match status" value="1"/>
</dbReference>
<evidence type="ECO:0000259" key="4">
    <source>
        <dbReference type="SMART" id="SM00062"/>
    </source>
</evidence>
<evidence type="ECO:0000256" key="2">
    <source>
        <dbReference type="SAM" id="MobiDB-lite"/>
    </source>
</evidence>
<accession>A0A398CHW2</accession>
<feature type="signal peptide" evidence="3">
    <location>
        <begin position="1"/>
        <end position="22"/>
    </location>
</feature>
<dbReference type="AlphaFoldDB" id="A0A398CHW2"/>
<dbReference type="Proteomes" id="UP000266340">
    <property type="component" value="Unassembled WGS sequence"/>
</dbReference>
<organism evidence="6 7">
    <name type="scientific">Cohnella faecalis</name>
    <dbReference type="NCBI Taxonomy" id="2315694"/>
    <lineage>
        <taxon>Bacteria</taxon>
        <taxon>Bacillati</taxon>
        <taxon>Bacillota</taxon>
        <taxon>Bacilli</taxon>
        <taxon>Bacillales</taxon>
        <taxon>Paenibacillaceae</taxon>
        <taxon>Cohnella</taxon>
    </lineage>
</organism>
<dbReference type="GO" id="GO:0015276">
    <property type="term" value="F:ligand-gated monoatomic ion channel activity"/>
    <property type="evidence" value="ECO:0007669"/>
    <property type="project" value="InterPro"/>
</dbReference>
<evidence type="ECO:0000313" key="7">
    <source>
        <dbReference type="Proteomes" id="UP000266340"/>
    </source>
</evidence>
<feature type="domain" description="Solute-binding protein family 3/N-terminal" evidence="4">
    <location>
        <begin position="54"/>
        <end position="277"/>
    </location>
</feature>
<dbReference type="PROSITE" id="PS51257">
    <property type="entry name" value="PROKAR_LIPOPROTEIN"/>
    <property type="match status" value="1"/>
</dbReference>
<dbReference type="EMBL" id="QXJM01000040">
    <property type="protein sequence ID" value="RIE01602.1"/>
    <property type="molecule type" value="Genomic_DNA"/>
</dbReference>
<comment type="caution">
    <text evidence="6">The sequence shown here is derived from an EMBL/GenBank/DDBJ whole genome shotgun (WGS) entry which is preliminary data.</text>
</comment>
<dbReference type="GO" id="GO:0016020">
    <property type="term" value="C:membrane"/>
    <property type="evidence" value="ECO:0007669"/>
    <property type="project" value="InterPro"/>
</dbReference>
<dbReference type="Pfam" id="PF00497">
    <property type="entry name" value="SBP_bac_3"/>
    <property type="match status" value="1"/>
</dbReference>
<name>A0A398CHW2_9BACL</name>
<evidence type="ECO:0000259" key="5">
    <source>
        <dbReference type="SMART" id="SM00079"/>
    </source>
</evidence>
<evidence type="ECO:0000313" key="6">
    <source>
        <dbReference type="EMBL" id="RIE01602.1"/>
    </source>
</evidence>
<evidence type="ECO:0000256" key="3">
    <source>
        <dbReference type="SAM" id="SignalP"/>
    </source>
</evidence>
<keyword evidence="1 3" id="KW-0732">Signal</keyword>
<feature type="domain" description="Ionotropic glutamate receptor C-terminal" evidence="5">
    <location>
        <begin position="54"/>
        <end position="276"/>
    </location>
</feature>
<dbReference type="InterPro" id="IPR001638">
    <property type="entry name" value="Solute-binding_3/MltF_N"/>
</dbReference>
<gene>
    <name evidence="6" type="ORF">D3H35_24985</name>
</gene>
<proteinExistence type="predicted"/>
<dbReference type="Gene3D" id="3.40.190.10">
    <property type="entry name" value="Periplasmic binding protein-like II"/>
    <property type="match status" value="2"/>
</dbReference>
<reference evidence="6 7" key="1">
    <citation type="submission" date="2018-09" db="EMBL/GenBank/DDBJ databases">
        <title>Cohnella cavernae sp. nov., isolated from a karst cave.</title>
        <authorList>
            <person name="Zhu H."/>
        </authorList>
    </citation>
    <scope>NUCLEOTIDE SEQUENCE [LARGE SCALE GENOMIC DNA]</scope>
    <source>
        <strain evidence="6 7">K2E09-144</strain>
    </source>
</reference>
<evidence type="ECO:0000256" key="1">
    <source>
        <dbReference type="ARBA" id="ARBA00022729"/>
    </source>
</evidence>
<protein>
    <submittedName>
        <fullName evidence="6">Glutamine ABC transporter substrate-binding protein</fullName>
    </submittedName>
</protein>
<dbReference type="InterPro" id="IPR001320">
    <property type="entry name" value="Iontro_rcpt_C"/>
</dbReference>
<dbReference type="PANTHER" id="PTHR35936">
    <property type="entry name" value="MEMBRANE-BOUND LYTIC MUREIN TRANSGLYCOSYLASE F"/>
    <property type="match status" value="1"/>
</dbReference>
<keyword evidence="7" id="KW-1185">Reference proteome</keyword>
<sequence length="278" mass="30050">MTKKSMLVAALALSVFAVVTLAGCSSNSDGNSNNAAASGSSPSPTVSSPVAGKQYIIATDATYAPFEFKQGDKYVGIDIDLLDAIAKLEGFTYELRPMDFKGIIPAITSNQIDASIAGITITEERRKTIDFSEGYFESGTSAVVHKDNTSIESAEDFKGKTFAVKKGTVGAKYAEEHKEEFGATIQYFDDTPTAFQQVENGNADIGFEDYPVIAYMLSVNKDSKLRIAVPKLAVEYYGFAVNKGKNQELLAAFNDGLKKLQQNGEYDKIVAKYLGENK</sequence>
<feature type="region of interest" description="Disordered" evidence="2">
    <location>
        <begin position="28"/>
        <end position="48"/>
    </location>
</feature>
<feature type="chain" id="PRO_5039060196" evidence="3">
    <location>
        <begin position="23"/>
        <end position="278"/>
    </location>
</feature>
<dbReference type="SUPFAM" id="SSF53850">
    <property type="entry name" value="Periplasmic binding protein-like II"/>
    <property type="match status" value="1"/>
</dbReference>
<dbReference type="OrthoDB" id="9774451at2"/>